<evidence type="ECO:0000313" key="2">
    <source>
        <dbReference type="Proteomes" id="UP000034364"/>
    </source>
</evidence>
<dbReference type="EMBL" id="LCNV01000010">
    <property type="protein sequence ID" value="KKU64236.1"/>
    <property type="molecule type" value="Genomic_DNA"/>
</dbReference>
<feature type="non-terminal residue" evidence="1">
    <location>
        <position position="1"/>
    </location>
</feature>
<protein>
    <submittedName>
        <fullName evidence="1">Uncharacterized protein</fullName>
    </submittedName>
</protein>
<dbReference type="Proteomes" id="UP000034364">
    <property type="component" value="Unassembled WGS sequence"/>
</dbReference>
<accession>A0A0G1S4D1</accession>
<reference evidence="1 2" key="1">
    <citation type="journal article" date="2015" name="Nature">
        <title>rRNA introns, odd ribosomes, and small enigmatic genomes across a large radiation of phyla.</title>
        <authorList>
            <person name="Brown C.T."/>
            <person name="Hug L.A."/>
            <person name="Thomas B.C."/>
            <person name="Sharon I."/>
            <person name="Castelle C.J."/>
            <person name="Singh A."/>
            <person name="Wilkins M.J."/>
            <person name="Williams K.H."/>
            <person name="Banfield J.F."/>
        </authorList>
    </citation>
    <scope>NUCLEOTIDE SEQUENCE [LARGE SCALE GENOMIC DNA]</scope>
</reference>
<gene>
    <name evidence="1" type="ORF">UX87_C0010G0001</name>
</gene>
<sequence length="47" mass="5514">CQFEQRSSAKRFAVCFGFFYSHISCSNNTRMTGEEQTARSLEFIIER</sequence>
<dbReference type="AlphaFoldDB" id="A0A0G1S4D1"/>
<evidence type="ECO:0000313" key="1">
    <source>
        <dbReference type="EMBL" id="KKU64236.1"/>
    </source>
</evidence>
<comment type="caution">
    <text evidence="1">The sequence shown here is derived from an EMBL/GenBank/DDBJ whole genome shotgun (WGS) entry which is preliminary data.</text>
</comment>
<name>A0A0G1S4D1_9BACT</name>
<proteinExistence type="predicted"/>
<organism evidence="1 2">
    <name type="scientific">Candidatus Amesbacteria bacterium GW2011_GWA1_47_16</name>
    <dbReference type="NCBI Taxonomy" id="1618353"/>
    <lineage>
        <taxon>Bacteria</taxon>
        <taxon>Candidatus Amesiibacteriota</taxon>
    </lineage>
</organism>